<evidence type="ECO:0000256" key="5">
    <source>
        <dbReference type="SAM" id="MobiDB-lite"/>
    </source>
</evidence>
<sequence length="669" mass="74401">MAPFQHPTAAGATEFMSTTYAGFIMKRDSSLNNNPIDSQMLAVMSVSLTFATISVGSALFAFYWFIRMRRGFRQDMIMLLIQSDMAKTLWLLINPLFYFITGKPFSSHWAFCQVSGFFLTATVEASDIAVLLIAIHTALFVVQRQYPGVALGLEPYRRIAYTLWAIVPFVLAAIVPITGASFVDNGPFCYLPTQPDWYPNALAWVPRYIILSFIIVTYTWLYLYVYIRFRRFEEDQRGASTLSSQSADSSTRRRARRRWKNHSIPTTPSLATHNLLDESPQANTSTNDAIKLRQYSVTSDVSTLHIGEGVCLPASPAPVVARRRSIAWDLVDFGHDGSTTLENFTSHTETVPTSPAMQASTSHSIDIGEINSISNTVETDTAAVKTPEPVHAANGSCPSSLNLQTTRHNGWKRRFTDIGPHSNATRSRSSLANIVAALRQGPPRRTGEGAVGENVPSSSSSSSPVHLSTEESESVMRHSRDRMQRQLRLLFVYPAIYTLTWIAPFVAHACRYYDISPSLNKTNNNPNAMTFGTTASRYHQEPQALRIISAASLCIGAAVDCGFFSAWERPWQHLRGGFWENLALRLRVHRLLGNGLGLGEHGPGRNRDERVADERAARTRRAREREEMAARRSSSNGAGGSEGGIPTAGTRSQVGRRREWWDVLDEAEL</sequence>
<name>A0A553IFS0_9PEZI</name>
<feature type="compositionally biased region" description="Basic residues" evidence="5">
    <location>
        <begin position="252"/>
        <end position="261"/>
    </location>
</feature>
<evidence type="ECO:0000256" key="3">
    <source>
        <dbReference type="ARBA" id="ARBA00022989"/>
    </source>
</evidence>
<feature type="transmembrane region" description="Helical" evidence="6">
    <location>
        <begin position="77"/>
        <end position="97"/>
    </location>
</feature>
<dbReference type="InterPro" id="IPR022596">
    <property type="entry name" value="GPR1/2/3_C"/>
</dbReference>
<keyword evidence="2 6" id="KW-0812">Transmembrane</keyword>
<comment type="caution">
    <text evidence="9">The sequence shown here is derived from an EMBL/GenBank/DDBJ whole genome shotgun (WGS) entry which is preliminary data.</text>
</comment>
<evidence type="ECO:0000313" key="9">
    <source>
        <dbReference type="EMBL" id="TRX99047.1"/>
    </source>
</evidence>
<dbReference type="STRING" id="2512241.A0A553IFS0"/>
<feature type="transmembrane region" description="Helical" evidence="6">
    <location>
        <begin position="117"/>
        <end position="142"/>
    </location>
</feature>
<evidence type="ECO:0000256" key="2">
    <source>
        <dbReference type="ARBA" id="ARBA00022692"/>
    </source>
</evidence>
<dbReference type="Pfam" id="PF11710">
    <property type="entry name" value="Git3"/>
    <property type="match status" value="1"/>
</dbReference>
<evidence type="ECO:0000256" key="1">
    <source>
        <dbReference type="ARBA" id="ARBA00004141"/>
    </source>
</evidence>
<evidence type="ECO:0000256" key="4">
    <source>
        <dbReference type="ARBA" id="ARBA00023136"/>
    </source>
</evidence>
<feature type="compositionally biased region" description="Low complexity" evidence="5">
    <location>
        <begin position="240"/>
        <end position="249"/>
    </location>
</feature>
<keyword evidence="4 6" id="KW-0472">Membrane</keyword>
<dbReference type="OrthoDB" id="5368598at2759"/>
<dbReference type="GO" id="GO:0005886">
    <property type="term" value="C:plasma membrane"/>
    <property type="evidence" value="ECO:0007669"/>
    <property type="project" value="TreeGrafter"/>
</dbReference>
<proteinExistence type="predicted"/>
<feature type="region of interest" description="Disordered" evidence="5">
    <location>
        <begin position="598"/>
        <end position="656"/>
    </location>
</feature>
<feature type="region of interest" description="Disordered" evidence="5">
    <location>
        <begin position="240"/>
        <end position="273"/>
    </location>
</feature>
<organism evidence="9 10">
    <name type="scientific">Xylaria flabelliformis</name>
    <dbReference type="NCBI Taxonomy" id="2512241"/>
    <lineage>
        <taxon>Eukaryota</taxon>
        <taxon>Fungi</taxon>
        <taxon>Dikarya</taxon>
        <taxon>Ascomycota</taxon>
        <taxon>Pezizomycotina</taxon>
        <taxon>Sordariomycetes</taxon>
        <taxon>Xylariomycetidae</taxon>
        <taxon>Xylariales</taxon>
        <taxon>Xylariaceae</taxon>
        <taxon>Xylaria</taxon>
    </lineage>
</organism>
<evidence type="ECO:0000259" key="8">
    <source>
        <dbReference type="Pfam" id="PF11970"/>
    </source>
</evidence>
<feature type="domain" description="Glucose receptor Git3-like N-terminal" evidence="7">
    <location>
        <begin position="45"/>
        <end position="231"/>
    </location>
</feature>
<dbReference type="EMBL" id="VFLP01000001">
    <property type="protein sequence ID" value="TRX99047.1"/>
    <property type="molecule type" value="Genomic_DNA"/>
</dbReference>
<feature type="transmembrane region" description="Helical" evidence="6">
    <location>
        <begin position="487"/>
        <end position="507"/>
    </location>
</feature>
<feature type="region of interest" description="Disordered" evidence="5">
    <location>
        <begin position="439"/>
        <end position="479"/>
    </location>
</feature>
<gene>
    <name evidence="9" type="ORF">FHL15_000389</name>
</gene>
<dbReference type="AlphaFoldDB" id="A0A553IFS0"/>
<keyword evidence="3 6" id="KW-1133">Transmembrane helix</keyword>
<protein>
    <recommendedName>
        <fullName evidence="11">G-protein coupled receptors family 1 profile domain-containing protein</fullName>
    </recommendedName>
</protein>
<evidence type="ECO:0000256" key="6">
    <source>
        <dbReference type="SAM" id="Phobius"/>
    </source>
</evidence>
<feature type="domain" description="G protein-coupled receptor GPR1/2/3 C-terminal" evidence="8">
    <location>
        <begin position="478"/>
        <end position="573"/>
    </location>
</feature>
<feature type="transmembrane region" description="Helical" evidence="6">
    <location>
        <begin position="203"/>
        <end position="227"/>
    </location>
</feature>
<evidence type="ECO:0000259" key="7">
    <source>
        <dbReference type="Pfam" id="PF11710"/>
    </source>
</evidence>
<dbReference type="GO" id="GO:0007189">
    <property type="term" value="P:adenylate cyclase-activating G protein-coupled receptor signaling pathway"/>
    <property type="evidence" value="ECO:0007669"/>
    <property type="project" value="TreeGrafter"/>
</dbReference>
<dbReference type="SUPFAM" id="SSF81321">
    <property type="entry name" value="Family A G protein-coupled receptor-like"/>
    <property type="match status" value="1"/>
</dbReference>
<feature type="compositionally biased region" description="Basic and acidic residues" evidence="5">
    <location>
        <begin position="602"/>
        <end position="630"/>
    </location>
</feature>
<dbReference type="Pfam" id="PF11970">
    <property type="entry name" value="GPR_Gpa2_C"/>
    <property type="match status" value="1"/>
</dbReference>
<feature type="transmembrane region" description="Helical" evidence="6">
    <location>
        <begin position="40"/>
        <end position="65"/>
    </location>
</feature>
<reference evidence="10" key="1">
    <citation type="submission" date="2019-06" db="EMBL/GenBank/DDBJ databases">
        <title>Draft genome sequence of the griseofulvin-producing fungus Xylaria cubensis strain G536.</title>
        <authorList>
            <person name="Mead M.E."/>
            <person name="Raja H.A."/>
            <person name="Steenwyk J.L."/>
            <person name="Knowles S.L."/>
            <person name="Oberlies N.H."/>
            <person name="Rokas A."/>
        </authorList>
    </citation>
    <scope>NUCLEOTIDE SEQUENCE [LARGE SCALE GENOMIC DNA]</scope>
    <source>
        <strain evidence="10">G536</strain>
    </source>
</reference>
<accession>A0A553IFS0</accession>
<feature type="compositionally biased region" description="Polar residues" evidence="5">
    <location>
        <begin position="263"/>
        <end position="272"/>
    </location>
</feature>
<feature type="transmembrane region" description="Helical" evidence="6">
    <location>
        <begin position="163"/>
        <end position="183"/>
    </location>
</feature>
<evidence type="ECO:0008006" key="11">
    <source>
        <dbReference type="Google" id="ProtNLM"/>
    </source>
</evidence>
<dbReference type="Proteomes" id="UP000319160">
    <property type="component" value="Unassembled WGS sequence"/>
</dbReference>
<keyword evidence="10" id="KW-1185">Reference proteome</keyword>
<dbReference type="GO" id="GO:0004930">
    <property type="term" value="F:G protein-coupled receptor activity"/>
    <property type="evidence" value="ECO:0007669"/>
    <property type="project" value="TreeGrafter"/>
</dbReference>
<evidence type="ECO:0000313" key="10">
    <source>
        <dbReference type="Proteomes" id="UP000319160"/>
    </source>
</evidence>
<dbReference type="InterPro" id="IPR023041">
    <property type="entry name" value="Glucose_rcpt_Git3-like_N"/>
</dbReference>
<dbReference type="Gene3D" id="1.20.1070.10">
    <property type="entry name" value="Rhodopsin 7-helix transmembrane proteins"/>
    <property type="match status" value="1"/>
</dbReference>
<comment type="subcellular location">
    <subcellularLocation>
        <location evidence="1">Membrane</location>
        <topology evidence="1">Multi-pass membrane protein</topology>
    </subcellularLocation>
</comment>
<dbReference type="PANTHER" id="PTHR23112">
    <property type="entry name" value="G PROTEIN-COUPLED RECEPTOR 157-RELATED"/>
    <property type="match status" value="1"/>
</dbReference>
<dbReference type="PANTHER" id="PTHR23112:SF37">
    <property type="entry name" value="G PROTEIN-COUPLED RECEPTOR GPR1"/>
    <property type="match status" value="1"/>
</dbReference>